<dbReference type="InterPro" id="IPR025405">
    <property type="entry name" value="DUF4131"/>
</dbReference>
<dbReference type="InterPro" id="IPR004477">
    <property type="entry name" value="ComEC_N"/>
</dbReference>
<reference evidence="8 9" key="1">
    <citation type="submission" date="2019-04" db="EMBL/GenBank/DDBJ databases">
        <title>Bacillus caeni sp. nov., a bacterium isolated from mangrove sediment.</title>
        <authorList>
            <person name="Huang H."/>
            <person name="Mo K."/>
            <person name="Hu Y."/>
        </authorList>
    </citation>
    <scope>NUCLEOTIDE SEQUENCE [LARGE SCALE GENOMIC DNA]</scope>
    <source>
        <strain evidence="8 9">HB172195</strain>
    </source>
</reference>
<proteinExistence type="predicted"/>
<dbReference type="SUPFAM" id="SSF56281">
    <property type="entry name" value="Metallo-hydrolase/oxidoreductase"/>
    <property type="match status" value="1"/>
</dbReference>
<feature type="transmembrane region" description="Helical" evidence="6">
    <location>
        <begin position="304"/>
        <end position="323"/>
    </location>
</feature>
<dbReference type="NCBIfam" id="TIGR00360">
    <property type="entry name" value="ComEC_N-term"/>
    <property type="match status" value="1"/>
</dbReference>
<dbReference type="GO" id="GO:0030420">
    <property type="term" value="P:establishment of competence for transformation"/>
    <property type="evidence" value="ECO:0007669"/>
    <property type="project" value="InterPro"/>
</dbReference>
<keyword evidence="4 6" id="KW-1133">Transmembrane helix</keyword>
<feature type="transmembrane region" description="Helical" evidence="6">
    <location>
        <begin position="228"/>
        <end position="251"/>
    </location>
</feature>
<dbReference type="Pfam" id="PF03772">
    <property type="entry name" value="Competence"/>
    <property type="match status" value="1"/>
</dbReference>
<dbReference type="RefSeq" id="WP_138123089.1">
    <property type="nucleotide sequence ID" value="NZ_SWLG01000001.1"/>
</dbReference>
<feature type="domain" description="Metallo-beta-lactamase" evidence="7">
    <location>
        <begin position="509"/>
        <end position="719"/>
    </location>
</feature>
<evidence type="ECO:0000256" key="2">
    <source>
        <dbReference type="ARBA" id="ARBA00022475"/>
    </source>
</evidence>
<dbReference type="InterPro" id="IPR004797">
    <property type="entry name" value="Competence_ComEC/Rec2"/>
</dbReference>
<evidence type="ECO:0000256" key="1">
    <source>
        <dbReference type="ARBA" id="ARBA00004651"/>
    </source>
</evidence>
<dbReference type="Pfam" id="PF13567">
    <property type="entry name" value="DUF4131"/>
    <property type="match status" value="1"/>
</dbReference>
<keyword evidence="5 6" id="KW-0472">Membrane</keyword>
<comment type="caution">
    <text evidence="8">The sequence shown here is derived from an EMBL/GenBank/DDBJ whole genome shotgun (WGS) entry which is preliminary data.</text>
</comment>
<dbReference type="InterPro" id="IPR035681">
    <property type="entry name" value="ComA-like_MBL"/>
</dbReference>
<accession>A0A5R9FAT7</accession>
<feature type="transmembrane region" description="Helical" evidence="6">
    <location>
        <begin position="444"/>
        <end position="464"/>
    </location>
</feature>
<dbReference type="Pfam" id="PF00753">
    <property type="entry name" value="Lactamase_B"/>
    <property type="match status" value="1"/>
</dbReference>
<name>A0A5R9FAT7_9BACL</name>
<dbReference type="InterPro" id="IPR052159">
    <property type="entry name" value="Competence_DNA_uptake"/>
</dbReference>
<dbReference type="Proteomes" id="UP000308230">
    <property type="component" value="Unassembled WGS sequence"/>
</dbReference>
<evidence type="ECO:0000313" key="9">
    <source>
        <dbReference type="Proteomes" id="UP000308230"/>
    </source>
</evidence>
<keyword evidence="9" id="KW-1185">Reference proteome</keyword>
<gene>
    <name evidence="8" type="ORF">FCL54_03280</name>
</gene>
<protein>
    <submittedName>
        <fullName evidence="8">DNA internalization-related competence protein ComEC/Rec2</fullName>
    </submittedName>
</protein>
<feature type="transmembrane region" description="Helical" evidence="6">
    <location>
        <begin position="352"/>
        <end position="375"/>
    </location>
</feature>
<evidence type="ECO:0000256" key="6">
    <source>
        <dbReference type="SAM" id="Phobius"/>
    </source>
</evidence>
<dbReference type="CDD" id="cd07731">
    <property type="entry name" value="ComA-like_MBL-fold"/>
    <property type="match status" value="1"/>
</dbReference>
<dbReference type="Gene3D" id="3.60.15.10">
    <property type="entry name" value="Ribonuclease Z/Hydroxyacylglutathione hydrolase-like"/>
    <property type="match status" value="1"/>
</dbReference>
<dbReference type="NCBIfam" id="TIGR00361">
    <property type="entry name" value="ComEC_Rec2"/>
    <property type="match status" value="1"/>
</dbReference>
<organism evidence="8 9">
    <name type="scientific">Exobacillus caeni</name>
    <dbReference type="NCBI Taxonomy" id="2574798"/>
    <lineage>
        <taxon>Bacteria</taxon>
        <taxon>Bacillati</taxon>
        <taxon>Bacillota</taxon>
        <taxon>Bacilli</taxon>
        <taxon>Bacillales</taxon>
        <taxon>Guptibacillaceae</taxon>
        <taxon>Exobacillus</taxon>
    </lineage>
</organism>
<dbReference type="SMART" id="SM00849">
    <property type="entry name" value="Lactamase_B"/>
    <property type="match status" value="1"/>
</dbReference>
<dbReference type="AlphaFoldDB" id="A0A5R9FAT7"/>
<keyword evidence="3 6" id="KW-0812">Transmembrane</keyword>
<evidence type="ECO:0000259" key="7">
    <source>
        <dbReference type="SMART" id="SM00849"/>
    </source>
</evidence>
<dbReference type="PANTHER" id="PTHR30619">
    <property type="entry name" value="DNA INTERNALIZATION/COMPETENCE PROTEIN COMEC/REC2"/>
    <property type="match status" value="1"/>
</dbReference>
<dbReference type="GO" id="GO:0005886">
    <property type="term" value="C:plasma membrane"/>
    <property type="evidence" value="ECO:0007669"/>
    <property type="project" value="UniProtKB-SubCell"/>
</dbReference>
<evidence type="ECO:0000256" key="5">
    <source>
        <dbReference type="ARBA" id="ARBA00023136"/>
    </source>
</evidence>
<feature type="transmembrane region" description="Helical" evidence="6">
    <location>
        <begin position="263"/>
        <end position="292"/>
    </location>
</feature>
<feature type="transmembrane region" description="Helical" evidence="6">
    <location>
        <begin position="42"/>
        <end position="62"/>
    </location>
</feature>
<comment type="subcellular location">
    <subcellularLocation>
        <location evidence="1">Cell membrane</location>
        <topology evidence="1">Multi-pass membrane protein</topology>
    </subcellularLocation>
</comment>
<keyword evidence="2" id="KW-1003">Cell membrane</keyword>
<dbReference type="OrthoDB" id="9761531at2"/>
<evidence type="ECO:0000256" key="4">
    <source>
        <dbReference type="ARBA" id="ARBA00022989"/>
    </source>
</evidence>
<feature type="transmembrane region" description="Helical" evidence="6">
    <location>
        <begin position="329"/>
        <end position="345"/>
    </location>
</feature>
<evidence type="ECO:0000256" key="3">
    <source>
        <dbReference type="ARBA" id="ARBA00022692"/>
    </source>
</evidence>
<dbReference type="InterPro" id="IPR036866">
    <property type="entry name" value="RibonucZ/Hydroxyglut_hydro"/>
</dbReference>
<feature type="transmembrane region" description="Helical" evidence="6">
    <location>
        <begin position="476"/>
        <end position="496"/>
    </location>
</feature>
<evidence type="ECO:0000313" key="8">
    <source>
        <dbReference type="EMBL" id="TLS39340.1"/>
    </source>
</evidence>
<feature type="transmembrane region" description="Helical" evidence="6">
    <location>
        <begin position="387"/>
        <end position="409"/>
    </location>
</feature>
<sequence length="766" mass="85605">MTDALNRSAVLAVLGIAAHKSVIFTFILMVIVLYLVLKKVKFSRVACLVLVYLFFYTYFALIDQANHSIVLSGEKAFSGKIRTIPEIDGDRLSFVFQTSKEKMAFSYRIPDIISKEQLEDLKPGMVCRFQGTLQTPSEKSVPNLFDYREYLRDRKIHWILTPDSFSFRSCKNSSYTLVDRIQQYRQMLIQKTSQVFPAELNGLAAALLLGERQQIGQRILNAYQSLGLTHLLAVSGLHVGIIVALIFYLFIRAGLTRERSYEVLLFMLPVYAILTGAAPSVIRAVCMAMIVIGTLRFKLRLQPGTAISAALLGMIVYNPYFVFQPGFQLSYIVSFGLVLSAPAVMNKLNHPLFRLLAMSTVAQLLSLPVVLFHFYELSLLSLPLNLLFVPFISVVVLPLFLLVFVLSFLSVDVSMLLARLATPPVSLAHQLFEILDQHNAGQIVFGRPGMLMILLMYAATLFLFIRLEGIVTKRKISLAVGILLFVYIIQWCLPYLNPLGKVTFLDVGQGDSTLIELPFNRGTYLIDTGGTLTFNKEPWKRKKDPFEVGKDITVPFLKSKGIKKLDYLILTHGDLDHIGGADAVLSEMKIKHLLYGKGPLEGELEKSLLKKAAKKDVPVSFVQAGNGWKTQGESFAVLSPIGNEQEKNNRSIVLLAEMGGLSWLFTGDLELAGEISLLERFPNIKINVLKAGHHGSNSSTSPLFVKSLAPDIAVISVGAKNRFGHPNPQVLDTLKKNRVTVFRTDKDGTIQYRFFREHGQFSNIKR</sequence>
<dbReference type="InterPro" id="IPR001279">
    <property type="entry name" value="Metallo-B-lactamas"/>
</dbReference>
<dbReference type="PANTHER" id="PTHR30619:SF1">
    <property type="entry name" value="RECOMBINATION PROTEIN 2"/>
    <property type="match status" value="1"/>
</dbReference>
<dbReference type="EMBL" id="SWLG01000001">
    <property type="protein sequence ID" value="TLS39340.1"/>
    <property type="molecule type" value="Genomic_DNA"/>
</dbReference>
<feature type="transmembrane region" description="Helical" evidence="6">
    <location>
        <begin position="12"/>
        <end position="36"/>
    </location>
</feature>